<keyword evidence="2" id="KW-1185">Reference proteome</keyword>
<gene>
    <name evidence="1" type="ORF">Vadar_023039</name>
</gene>
<evidence type="ECO:0000313" key="1">
    <source>
        <dbReference type="EMBL" id="KAH7847191.1"/>
    </source>
</evidence>
<dbReference type="EMBL" id="CM037155">
    <property type="protein sequence ID" value="KAH7847191.1"/>
    <property type="molecule type" value="Genomic_DNA"/>
</dbReference>
<accession>A0ACB7Y1G3</accession>
<dbReference type="Proteomes" id="UP000828048">
    <property type="component" value="Chromosome 5"/>
</dbReference>
<organism evidence="1 2">
    <name type="scientific">Vaccinium darrowii</name>
    <dbReference type="NCBI Taxonomy" id="229202"/>
    <lineage>
        <taxon>Eukaryota</taxon>
        <taxon>Viridiplantae</taxon>
        <taxon>Streptophyta</taxon>
        <taxon>Embryophyta</taxon>
        <taxon>Tracheophyta</taxon>
        <taxon>Spermatophyta</taxon>
        <taxon>Magnoliopsida</taxon>
        <taxon>eudicotyledons</taxon>
        <taxon>Gunneridae</taxon>
        <taxon>Pentapetalae</taxon>
        <taxon>asterids</taxon>
        <taxon>Ericales</taxon>
        <taxon>Ericaceae</taxon>
        <taxon>Vaccinioideae</taxon>
        <taxon>Vaccinieae</taxon>
        <taxon>Vaccinium</taxon>
    </lineage>
</organism>
<sequence>MHGRPRKPPTPEEEKAYDAKAAKLRSLQTQFLHFHHNQIYTKEALEVCAKLVESNPEYITAWNYRKLAVEHIVSSHSESDLESDPDCIKSIFKEELRVTERALAKNYKSYGAWYHRKWVLRKGHSSIDRELQLLQVFLKQDTRNFHAWNYRRFVAALKNRSDEEELQFTTDMINDNFSNYSAWHNRSVLLSHLLEKKVDGYFPKEKVLTEENDLVHQALFTDPDDQSGWFYHHWLLDQIVKIKTPLLVYTWPPHGSNLEVWVDGCLDVEGVNSSTITIESSMHDTNKDLVWKPLSTNNSGRAQAWVTHLSFLEEKLHFSQANPIKVTMGHSEGIKAVSDMISWGDKKFHSYEARPMESSQINFSNPLKNSDDNDLMAYKWNAETVANEISLFRELLSETDCKIGKLTLARLLTALDAMILYNKTSDSNEVVHFEEVLELYSDLMKVDPPHSQFYKDEYSLVLLQQLTSTPESLLRHCYHYRDSSPSSINSYICLRLCNLSLSRIGSIEQLLWIQMLDLSHNHLHSVEGLEAMQLLSCLNLSNNKIGSFSALEPLKLLKSLKALNISYNEFGAHSVDTRRYSCSSPLNHTVGADWNFGDWNPIDGIDFTNCWEAFSIFKDLKLTQLEIIGNVIAEENFKLFLVKVMPSLKWLDGVELQ</sequence>
<comment type="caution">
    <text evidence="1">The sequence shown here is derived from an EMBL/GenBank/DDBJ whole genome shotgun (WGS) entry which is preliminary data.</text>
</comment>
<protein>
    <submittedName>
        <fullName evidence="1">Uncharacterized protein</fullName>
    </submittedName>
</protein>
<proteinExistence type="predicted"/>
<evidence type="ECO:0000313" key="2">
    <source>
        <dbReference type="Proteomes" id="UP000828048"/>
    </source>
</evidence>
<reference evidence="1 2" key="1">
    <citation type="journal article" date="2021" name="Hortic Res">
        <title>High-quality reference genome and annotation aids understanding of berry development for evergreen blueberry (Vaccinium darrowii).</title>
        <authorList>
            <person name="Yu J."/>
            <person name="Hulse-Kemp A.M."/>
            <person name="Babiker E."/>
            <person name="Staton M."/>
        </authorList>
    </citation>
    <scope>NUCLEOTIDE SEQUENCE [LARGE SCALE GENOMIC DNA]</scope>
    <source>
        <strain evidence="2">cv. NJ 8807/NJ 8810</strain>
        <tissue evidence="1">Young leaf</tissue>
    </source>
</reference>
<name>A0ACB7Y1G3_9ERIC</name>